<organism evidence="1 2">
    <name type="scientific">Zarea fungicola</name>
    <dbReference type="NCBI Taxonomy" id="93591"/>
    <lineage>
        <taxon>Eukaryota</taxon>
        <taxon>Fungi</taxon>
        <taxon>Dikarya</taxon>
        <taxon>Ascomycota</taxon>
        <taxon>Pezizomycotina</taxon>
        <taxon>Sordariomycetes</taxon>
        <taxon>Hypocreomycetidae</taxon>
        <taxon>Hypocreales</taxon>
        <taxon>Cordycipitaceae</taxon>
        <taxon>Zarea</taxon>
    </lineage>
</organism>
<dbReference type="EMBL" id="JANJQO010000174">
    <property type="protein sequence ID" value="KAJ2980762.1"/>
    <property type="molecule type" value="Genomic_DNA"/>
</dbReference>
<dbReference type="Proteomes" id="UP001143910">
    <property type="component" value="Unassembled WGS sequence"/>
</dbReference>
<name>A0ACC1NPD2_9HYPO</name>
<accession>A0ACC1NPD2</accession>
<sequence>MAKTAIVRSNPTETSPLLAAPAADPEAACTERNGTSHDAGKDANDLGNRIYIVLPAVAIGLLLSAVDQLITLASYTKMGNELNALNSVGWIATS</sequence>
<evidence type="ECO:0000313" key="2">
    <source>
        <dbReference type="Proteomes" id="UP001143910"/>
    </source>
</evidence>
<evidence type="ECO:0000313" key="1">
    <source>
        <dbReference type="EMBL" id="KAJ2980762.1"/>
    </source>
</evidence>
<reference evidence="1" key="1">
    <citation type="submission" date="2022-08" db="EMBL/GenBank/DDBJ databases">
        <title>Genome Sequence of Lecanicillium fungicola.</title>
        <authorList>
            <person name="Buettner E."/>
        </authorList>
    </citation>
    <scope>NUCLEOTIDE SEQUENCE</scope>
    <source>
        <strain evidence="1">Babe33</strain>
    </source>
</reference>
<protein>
    <submittedName>
        <fullName evidence="1">Uncharacterized protein</fullName>
    </submittedName>
</protein>
<keyword evidence="2" id="KW-1185">Reference proteome</keyword>
<gene>
    <name evidence="1" type="ORF">NQ176_g2449</name>
</gene>
<comment type="caution">
    <text evidence="1">The sequence shown here is derived from an EMBL/GenBank/DDBJ whole genome shotgun (WGS) entry which is preliminary data.</text>
</comment>
<proteinExistence type="predicted"/>